<accession>A0A4Q7N5K6</accession>
<feature type="domain" description="Signal transduction histidine kinase internal region" evidence="2">
    <location>
        <begin position="154"/>
        <end position="233"/>
    </location>
</feature>
<organism evidence="3 4">
    <name type="scientific">Pseudobacter ginsenosidimutans</name>
    <dbReference type="NCBI Taxonomy" id="661488"/>
    <lineage>
        <taxon>Bacteria</taxon>
        <taxon>Pseudomonadati</taxon>
        <taxon>Bacteroidota</taxon>
        <taxon>Chitinophagia</taxon>
        <taxon>Chitinophagales</taxon>
        <taxon>Chitinophagaceae</taxon>
        <taxon>Pseudobacter</taxon>
    </lineage>
</organism>
<dbReference type="Gene3D" id="3.30.565.10">
    <property type="entry name" value="Histidine kinase-like ATPase, C-terminal domain"/>
    <property type="match status" value="1"/>
</dbReference>
<feature type="transmembrane region" description="Helical" evidence="1">
    <location>
        <begin position="49"/>
        <end position="70"/>
    </location>
</feature>
<keyword evidence="1" id="KW-0472">Membrane</keyword>
<keyword evidence="1" id="KW-1133">Transmembrane helix</keyword>
<dbReference type="EMBL" id="SGXA01000001">
    <property type="protein sequence ID" value="RZS76328.1"/>
    <property type="molecule type" value="Genomic_DNA"/>
</dbReference>
<dbReference type="Proteomes" id="UP000293874">
    <property type="component" value="Unassembled WGS sequence"/>
</dbReference>
<proteinExistence type="predicted"/>
<dbReference type="OrthoDB" id="9792992at2"/>
<dbReference type="RefSeq" id="WP_130540632.1">
    <property type="nucleotide sequence ID" value="NZ_CP042431.1"/>
</dbReference>
<keyword evidence="4" id="KW-1185">Reference proteome</keyword>
<evidence type="ECO:0000313" key="3">
    <source>
        <dbReference type="EMBL" id="RZS76328.1"/>
    </source>
</evidence>
<feature type="transmembrane region" description="Helical" evidence="1">
    <location>
        <begin position="18"/>
        <end position="37"/>
    </location>
</feature>
<dbReference type="PANTHER" id="PTHR34220">
    <property type="entry name" value="SENSOR HISTIDINE KINASE YPDA"/>
    <property type="match status" value="1"/>
</dbReference>
<dbReference type="Pfam" id="PF06580">
    <property type="entry name" value="His_kinase"/>
    <property type="match status" value="1"/>
</dbReference>
<feature type="transmembrane region" description="Helical" evidence="1">
    <location>
        <begin position="110"/>
        <end position="131"/>
    </location>
</feature>
<sequence>MKLKGNTANPKAPTNPGYLWLAIGAGIPIFMAALFYTKERMNNNEEVTAFLITVFFILGIFMGRYVSLLWASKEYKIPRRIFFWLGVIIFFTIILVFIMAGATLRMSSDFMAFLFMGVPLLILSITSGILIKLIRVTVKGQLNEAKVSAAQSQSELQLLQSQLSPHFLFNTLNNIYGISLTRHDKVPPLLLKLSDLLRYSVYDAKEQFVLLKHELDYIQNYIEFEKIRVGEKLLLYVEIEPNINPEIRIAPLLLIVFIENAFKHAKNTTNQEIQISMQLKTWKDTILFAVWNSNSNNQGSTMLNSHSGFGLESVRKRLALLYPGEYDLSIEDKDNSYSVMLQLKAK</sequence>
<dbReference type="InterPro" id="IPR050640">
    <property type="entry name" value="Bact_2-comp_sensor_kinase"/>
</dbReference>
<feature type="transmembrane region" description="Helical" evidence="1">
    <location>
        <begin position="82"/>
        <end position="104"/>
    </location>
</feature>
<protein>
    <submittedName>
        <fullName evidence="3">GHKL domain-containing protein</fullName>
    </submittedName>
</protein>
<dbReference type="PANTHER" id="PTHR34220:SF7">
    <property type="entry name" value="SENSOR HISTIDINE KINASE YPDA"/>
    <property type="match status" value="1"/>
</dbReference>
<evidence type="ECO:0000259" key="2">
    <source>
        <dbReference type="Pfam" id="PF06580"/>
    </source>
</evidence>
<reference evidence="3 4" key="1">
    <citation type="submission" date="2019-02" db="EMBL/GenBank/DDBJ databases">
        <title>Genomic Encyclopedia of Type Strains, Phase IV (KMG-IV): sequencing the most valuable type-strain genomes for metagenomic binning, comparative biology and taxonomic classification.</title>
        <authorList>
            <person name="Goeker M."/>
        </authorList>
    </citation>
    <scope>NUCLEOTIDE SEQUENCE [LARGE SCALE GENOMIC DNA]</scope>
    <source>
        <strain evidence="3 4">DSM 18116</strain>
    </source>
</reference>
<evidence type="ECO:0000313" key="4">
    <source>
        <dbReference type="Proteomes" id="UP000293874"/>
    </source>
</evidence>
<comment type="caution">
    <text evidence="3">The sequence shown here is derived from an EMBL/GenBank/DDBJ whole genome shotgun (WGS) entry which is preliminary data.</text>
</comment>
<dbReference type="GO" id="GO:0016020">
    <property type="term" value="C:membrane"/>
    <property type="evidence" value="ECO:0007669"/>
    <property type="project" value="InterPro"/>
</dbReference>
<gene>
    <name evidence="3" type="ORF">EV199_2211</name>
</gene>
<keyword evidence="1" id="KW-0812">Transmembrane</keyword>
<dbReference type="GO" id="GO:0000155">
    <property type="term" value="F:phosphorelay sensor kinase activity"/>
    <property type="evidence" value="ECO:0007669"/>
    <property type="project" value="InterPro"/>
</dbReference>
<evidence type="ECO:0000256" key="1">
    <source>
        <dbReference type="SAM" id="Phobius"/>
    </source>
</evidence>
<dbReference type="InterPro" id="IPR036890">
    <property type="entry name" value="HATPase_C_sf"/>
</dbReference>
<name>A0A4Q7N5K6_9BACT</name>
<dbReference type="InterPro" id="IPR010559">
    <property type="entry name" value="Sig_transdc_His_kin_internal"/>
</dbReference>
<dbReference type="AlphaFoldDB" id="A0A4Q7N5K6"/>